<dbReference type="InterPro" id="IPR022409">
    <property type="entry name" value="PKD/Chitinase_dom"/>
</dbReference>
<dbReference type="PANTHER" id="PTHR34512">
    <property type="entry name" value="CELL SURFACE PROTEIN"/>
    <property type="match status" value="1"/>
</dbReference>
<sequence length="668" mass="70729">MKKLFAIGTCCLLCGLFGCEDSGEADRPAPVAAFTTEKESYAAGEKIGFINTSSFDAGEIIAYEWDFGDESARSTKKEPVKVYNEAGSYTVRLTVTGSNGAVDQSENSLVIREDDRELVADFTFEKEEYAVGEPVAFVNRSSFENGEIVGYAWNFGSGDADDASTEENPSKRYSAPGDYTVQLTVTTDNGREKSCQKTVTVYDAGTPPVAAFSVAPGIVLAGDEVTFTDLSTDEDGEVVAWAWEFGDGATSSERHPLHTYPEKGAYKVTLTVTDDAGVTDRQEQTVNVWPGVVWSQEIEASSTLRGVIPTVGLDGTIYVTSDKLKLYAYDKSGSRRWVYDLSQDGAGGQQKSSACVGTDGTVYILAGGSDKTKNIYLYAIRPDGTRKWRYAYPLGAVTGYTSPAIHISGNVLIGNQGTGGSVILVDKDSGQEMWRTLTVGGGLTGMIASDKAGTAYFGLSGGKGYGAVDAGGVLKSFNVADTYDVNGTSIAIDAEGNTYAGVQKSGAGAVVSCDAAGNRRWVFTPDPAGKIDFSGPVLGADGTVYISVNKTGGQIAALDGQTGRQLWQYLCADGFGGTPAVDCYGNIHCGDNAGWYHVVKPDGTLLFKKQLGTNMWSSPVIADDGMIYVNLKDGAACKLIAFDMGLTGPADSPWPQRACTAAHMALQR</sequence>
<dbReference type="SUPFAM" id="SSF50998">
    <property type="entry name" value="Quinoprotein alcohol dehydrogenase-like"/>
    <property type="match status" value="1"/>
</dbReference>
<feature type="domain" description="PKD" evidence="1">
    <location>
        <begin position="208"/>
        <end position="288"/>
    </location>
</feature>
<dbReference type="Pfam" id="PF13360">
    <property type="entry name" value="PQQ_2"/>
    <property type="match status" value="2"/>
</dbReference>
<name>A0A1H4EXJ5_9BACT</name>
<dbReference type="SUPFAM" id="SSF49299">
    <property type="entry name" value="PKD domain"/>
    <property type="match status" value="3"/>
</dbReference>
<proteinExistence type="predicted"/>
<dbReference type="InterPro" id="IPR018391">
    <property type="entry name" value="PQQ_b-propeller_rpt"/>
</dbReference>
<dbReference type="InterPro" id="IPR002372">
    <property type="entry name" value="PQQ_rpt_dom"/>
</dbReference>
<dbReference type="InterPro" id="IPR015943">
    <property type="entry name" value="WD40/YVTN_repeat-like_dom_sf"/>
</dbReference>
<dbReference type="SMART" id="SM00089">
    <property type="entry name" value="PKD"/>
    <property type="match status" value="3"/>
</dbReference>
<dbReference type="EMBL" id="FNRI01000008">
    <property type="protein sequence ID" value="SEA89298.1"/>
    <property type="molecule type" value="Genomic_DNA"/>
</dbReference>
<keyword evidence="3" id="KW-1185">Reference proteome</keyword>
<dbReference type="Proteomes" id="UP000183253">
    <property type="component" value="Unassembled WGS sequence"/>
</dbReference>
<protein>
    <submittedName>
        <fullName evidence="2">PKD repeat-containing protein</fullName>
    </submittedName>
</protein>
<dbReference type="RefSeq" id="WP_010264979.1">
    <property type="nucleotide sequence ID" value="NZ_CAEG01000015.1"/>
</dbReference>
<dbReference type="PROSITE" id="PS51257">
    <property type="entry name" value="PROKAR_LIPOPROTEIN"/>
    <property type="match status" value="1"/>
</dbReference>
<dbReference type="InterPro" id="IPR035986">
    <property type="entry name" value="PKD_dom_sf"/>
</dbReference>
<dbReference type="OrthoDB" id="7794186at2"/>
<dbReference type="STRING" id="1033731.SAMN05444145_108118"/>
<dbReference type="CDD" id="cd00146">
    <property type="entry name" value="PKD"/>
    <property type="match status" value="3"/>
</dbReference>
<accession>A0A1H4EXJ5</accession>
<feature type="domain" description="PKD" evidence="1">
    <location>
        <begin position="130"/>
        <end position="201"/>
    </location>
</feature>
<dbReference type="PANTHER" id="PTHR34512:SF30">
    <property type="entry name" value="OUTER MEMBRANE PROTEIN ASSEMBLY FACTOR BAMB"/>
    <property type="match status" value="1"/>
</dbReference>
<evidence type="ECO:0000313" key="2">
    <source>
        <dbReference type="EMBL" id="SEA89298.1"/>
    </source>
</evidence>
<dbReference type="Gene3D" id="2.60.40.10">
    <property type="entry name" value="Immunoglobulins"/>
    <property type="match status" value="3"/>
</dbReference>
<organism evidence="2 3">
    <name type="scientific">Alistipes timonensis JC136</name>
    <dbReference type="NCBI Taxonomy" id="1033731"/>
    <lineage>
        <taxon>Bacteria</taxon>
        <taxon>Pseudomonadati</taxon>
        <taxon>Bacteroidota</taxon>
        <taxon>Bacteroidia</taxon>
        <taxon>Bacteroidales</taxon>
        <taxon>Rikenellaceae</taxon>
        <taxon>Alistipes</taxon>
    </lineage>
</organism>
<dbReference type="InterPro" id="IPR000601">
    <property type="entry name" value="PKD_dom"/>
</dbReference>
<evidence type="ECO:0000259" key="1">
    <source>
        <dbReference type="PROSITE" id="PS50093"/>
    </source>
</evidence>
<dbReference type="AlphaFoldDB" id="A0A1H4EXJ5"/>
<dbReference type="SMART" id="SM00564">
    <property type="entry name" value="PQQ"/>
    <property type="match status" value="4"/>
</dbReference>
<reference evidence="2 3" key="1">
    <citation type="submission" date="2016-10" db="EMBL/GenBank/DDBJ databases">
        <authorList>
            <person name="de Groot N.N."/>
        </authorList>
    </citation>
    <scope>NUCLEOTIDE SEQUENCE [LARGE SCALE GENOMIC DNA]</scope>
    <source>
        <strain evidence="2 3">DSM 25383</strain>
    </source>
</reference>
<feature type="domain" description="PKD" evidence="1">
    <location>
        <begin position="30"/>
        <end position="110"/>
    </location>
</feature>
<evidence type="ECO:0000313" key="3">
    <source>
        <dbReference type="Proteomes" id="UP000183253"/>
    </source>
</evidence>
<dbReference type="PROSITE" id="PS50093">
    <property type="entry name" value="PKD"/>
    <property type="match status" value="3"/>
</dbReference>
<dbReference type="Pfam" id="PF18911">
    <property type="entry name" value="PKD_4"/>
    <property type="match status" value="3"/>
</dbReference>
<dbReference type="Gene3D" id="2.130.10.10">
    <property type="entry name" value="YVTN repeat-like/Quinoprotein amine dehydrogenase"/>
    <property type="match status" value="1"/>
</dbReference>
<dbReference type="Gene3D" id="2.40.128.630">
    <property type="match status" value="1"/>
</dbReference>
<gene>
    <name evidence="2" type="ORF">SAMN05444145_108118</name>
</gene>
<dbReference type="InterPro" id="IPR011047">
    <property type="entry name" value="Quinoprotein_ADH-like_sf"/>
</dbReference>
<dbReference type="InterPro" id="IPR013783">
    <property type="entry name" value="Ig-like_fold"/>
</dbReference>